<feature type="non-terminal residue" evidence="2">
    <location>
        <position position="1"/>
    </location>
</feature>
<evidence type="ECO:0008006" key="5">
    <source>
        <dbReference type="Google" id="ProtNLM"/>
    </source>
</evidence>
<feature type="region of interest" description="Disordered" evidence="1">
    <location>
        <begin position="1"/>
        <end position="22"/>
    </location>
</feature>
<gene>
    <name evidence="2" type="ORF">PGLA1383_LOCUS21112</name>
    <name evidence="3" type="ORF">PGLA2088_LOCUS4199</name>
</gene>
<evidence type="ECO:0000313" key="4">
    <source>
        <dbReference type="Proteomes" id="UP000654075"/>
    </source>
</evidence>
<dbReference type="EMBL" id="CAJNNV010014769">
    <property type="protein sequence ID" value="CAE8602880.1"/>
    <property type="molecule type" value="Genomic_DNA"/>
</dbReference>
<evidence type="ECO:0000256" key="1">
    <source>
        <dbReference type="SAM" id="MobiDB-lite"/>
    </source>
</evidence>
<dbReference type="EMBL" id="CAJNNW010003834">
    <property type="protein sequence ID" value="CAE8645767.1"/>
    <property type="molecule type" value="Genomic_DNA"/>
</dbReference>
<feature type="compositionally biased region" description="Basic and acidic residues" evidence="1">
    <location>
        <begin position="1"/>
        <end position="17"/>
    </location>
</feature>
<organism evidence="2 4">
    <name type="scientific">Polarella glacialis</name>
    <name type="common">Dinoflagellate</name>
    <dbReference type="NCBI Taxonomy" id="89957"/>
    <lineage>
        <taxon>Eukaryota</taxon>
        <taxon>Sar</taxon>
        <taxon>Alveolata</taxon>
        <taxon>Dinophyceae</taxon>
        <taxon>Suessiales</taxon>
        <taxon>Suessiaceae</taxon>
        <taxon>Polarella</taxon>
    </lineage>
</organism>
<dbReference type="Proteomes" id="UP000626109">
    <property type="component" value="Unassembled WGS sequence"/>
</dbReference>
<comment type="caution">
    <text evidence="2">The sequence shown here is derived from an EMBL/GenBank/DDBJ whole genome shotgun (WGS) entry which is preliminary data.</text>
</comment>
<dbReference type="AlphaFoldDB" id="A0A813EP16"/>
<protein>
    <recommendedName>
        <fullName evidence="5">PAS domain-containing protein</fullName>
    </recommendedName>
</protein>
<dbReference type="OrthoDB" id="434127at2759"/>
<evidence type="ECO:0000313" key="2">
    <source>
        <dbReference type="EMBL" id="CAE8602880.1"/>
    </source>
</evidence>
<feature type="non-terminal residue" evidence="2">
    <location>
        <position position="298"/>
    </location>
</feature>
<sequence length="298" mass="33681">MLRHEPPEIEGSLRKLPSEACSPDMVMQSHEHVGRKIADYERPALLFDAELPGAPIVGASRGFEQLTGRSRESVIGSYWRIVQEDVHEQLVSRSASQDIDSFLRMARMWNVNSMADATHVMASRRVDGSSFSCRNLFRSVKAEEWSSPGRKSERHMLVLAVQAEVEQAEKVQLQQSKADFDLDCFDLDKLTEMIGADPTKELWSDMSAFYPAPLSSKCILLNQWSSCMRREPHQVPRGCITMSSNPIVASANSGFFFKIRVEKTLPTWTSRLPYLGFTCKPPEEVHAERCFFGDLPHA</sequence>
<dbReference type="Gene3D" id="3.30.450.20">
    <property type="entry name" value="PAS domain"/>
    <property type="match status" value="1"/>
</dbReference>
<name>A0A813EP16_POLGL</name>
<dbReference type="Proteomes" id="UP000654075">
    <property type="component" value="Unassembled WGS sequence"/>
</dbReference>
<reference evidence="2" key="1">
    <citation type="submission" date="2021-02" db="EMBL/GenBank/DDBJ databases">
        <authorList>
            <person name="Dougan E. K."/>
            <person name="Rhodes N."/>
            <person name="Thang M."/>
            <person name="Chan C."/>
        </authorList>
    </citation>
    <scope>NUCLEOTIDE SEQUENCE</scope>
</reference>
<keyword evidence="4" id="KW-1185">Reference proteome</keyword>
<proteinExistence type="predicted"/>
<accession>A0A813EP16</accession>
<evidence type="ECO:0000313" key="3">
    <source>
        <dbReference type="EMBL" id="CAE8645767.1"/>
    </source>
</evidence>